<dbReference type="AlphaFoldDB" id="A0A0C9VZE4"/>
<feature type="domain" description="DUF7330" evidence="2">
    <location>
        <begin position="71"/>
        <end position="258"/>
    </location>
</feature>
<feature type="compositionally biased region" description="Pro residues" evidence="1">
    <location>
        <begin position="39"/>
        <end position="50"/>
    </location>
</feature>
<evidence type="ECO:0000259" key="2">
    <source>
        <dbReference type="Pfam" id="PF24016"/>
    </source>
</evidence>
<name>A0A0C9VZE4_9AGAM</name>
<keyword evidence="4" id="KW-1185">Reference proteome</keyword>
<sequence length="275" mass="29766">MIIAPDDRASTGPSGTPKELKDSEVLLEVEAPSSQVLNDPPPSYTTPPEPESNAEASSSASQRTFKTKPTNFLALSSEHSSIKGEFIIDPSMRIPASLLPPLSEGETEADRKNLLLNSKTGSISAEVWLLRSRGGNAFPEEKRKRTTIDLSSSNGSVSAQVQTIHGVAPFLMTIIAPHGTVKVSLPRSFQGLLTLSTVHGSVSLADNLSQNSTPLSQVDTARRYFVGDFSALDNSEWAGDELRIEGKHGSIRIKYTDDLADDCSNQGFFSRLFRY</sequence>
<dbReference type="EMBL" id="KN839849">
    <property type="protein sequence ID" value="KIJ63805.1"/>
    <property type="molecule type" value="Genomic_DNA"/>
</dbReference>
<reference evidence="3 4" key="1">
    <citation type="submission" date="2014-04" db="EMBL/GenBank/DDBJ databases">
        <title>Evolutionary Origins and Diversification of the Mycorrhizal Mutualists.</title>
        <authorList>
            <consortium name="DOE Joint Genome Institute"/>
            <consortium name="Mycorrhizal Genomics Consortium"/>
            <person name="Kohler A."/>
            <person name="Kuo A."/>
            <person name="Nagy L.G."/>
            <person name="Floudas D."/>
            <person name="Copeland A."/>
            <person name="Barry K.W."/>
            <person name="Cichocki N."/>
            <person name="Veneault-Fourrey C."/>
            <person name="LaButti K."/>
            <person name="Lindquist E.A."/>
            <person name="Lipzen A."/>
            <person name="Lundell T."/>
            <person name="Morin E."/>
            <person name="Murat C."/>
            <person name="Riley R."/>
            <person name="Ohm R."/>
            <person name="Sun H."/>
            <person name="Tunlid A."/>
            <person name="Henrissat B."/>
            <person name="Grigoriev I.V."/>
            <person name="Hibbett D.S."/>
            <person name="Martin F."/>
        </authorList>
    </citation>
    <scope>NUCLEOTIDE SEQUENCE [LARGE SCALE GENOMIC DNA]</scope>
    <source>
        <strain evidence="3 4">MD-312</strain>
    </source>
</reference>
<dbReference type="Proteomes" id="UP000053820">
    <property type="component" value="Unassembled WGS sequence"/>
</dbReference>
<dbReference type="InterPro" id="IPR055754">
    <property type="entry name" value="DUF7330"/>
</dbReference>
<organism evidence="3 4">
    <name type="scientific">Hydnomerulius pinastri MD-312</name>
    <dbReference type="NCBI Taxonomy" id="994086"/>
    <lineage>
        <taxon>Eukaryota</taxon>
        <taxon>Fungi</taxon>
        <taxon>Dikarya</taxon>
        <taxon>Basidiomycota</taxon>
        <taxon>Agaricomycotina</taxon>
        <taxon>Agaricomycetes</taxon>
        <taxon>Agaricomycetidae</taxon>
        <taxon>Boletales</taxon>
        <taxon>Boletales incertae sedis</taxon>
        <taxon>Leucogyrophana</taxon>
    </lineage>
</organism>
<proteinExistence type="predicted"/>
<evidence type="ECO:0000313" key="4">
    <source>
        <dbReference type="Proteomes" id="UP000053820"/>
    </source>
</evidence>
<accession>A0A0C9VZE4</accession>
<dbReference type="HOGENOM" id="CLU_070382_3_0_1"/>
<protein>
    <recommendedName>
        <fullName evidence="2">DUF7330 domain-containing protein</fullName>
    </recommendedName>
</protein>
<feature type="compositionally biased region" description="Low complexity" evidence="1">
    <location>
        <begin position="51"/>
        <end position="61"/>
    </location>
</feature>
<evidence type="ECO:0000256" key="1">
    <source>
        <dbReference type="SAM" id="MobiDB-lite"/>
    </source>
</evidence>
<gene>
    <name evidence="3" type="ORF">HYDPIDRAFT_188250</name>
</gene>
<feature type="region of interest" description="Disordered" evidence="1">
    <location>
        <begin position="1"/>
        <end position="65"/>
    </location>
</feature>
<evidence type="ECO:0000313" key="3">
    <source>
        <dbReference type="EMBL" id="KIJ63805.1"/>
    </source>
</evidence>
<dbReference type="Pfam" id="PF24016">
    <property type="entry name" value="DUF7330"/>
    <property type="match status" value="1"/>
</dbReference>
<dbReference type="OrthoDB" id="5289249at2759"/>